<proteinExistence type="predicted"/>
<sequence>MSWDRVHRRHELVHAVLASGLTTVPPGLATEVDAEFGDFGGFLQEVQRRWYRAFDARLDAVLEEWPRDLHDALVRQWQDLALTMPAARRMLDANADHPALVGADEQHRRRLHAATGLVLSPASLTEPPAGRRKQCLWSLLLRTT</sequence>
<name>A0ABP6FFE5_9ACTN</name>
<protein>
    <submittedName>
        <fullName evidence="1">Uncharacterized protein</fullName>
    </submittedName>
</protein>
<evidence type="ECO:0000313" key="2">
    <source>
        <dbReference type="Proteomes" id="UP001501666"/>
    </source>
</evidence>
<dbReference type="Proteomes" id="UP001501666">
    <property type="component" value="Unassembled WGS sequence"/>
</dbReference>
<gene>
    <name evidence="1" type="ORF">GCM10010412_078050</name>
</gene>
<dbReference type="RefSeq" id="WP_346153769.1">
    <property type="nucleotide sequence ID" value="NZ_BAAATE010000030.1"/>
</dbReference>
<dbReference type="EMBL" id="BAAATE010000030">
    <property type="protein sequence ID" value="GAA2689065.1"/>
    <property type="molecule type" value="Genomic_DNA"/>
</dbReference>
<reference evidence="2" key="1">
    <citation type="journal article" date="2019" name="Int. J. Syst. Evol. Microbiol.">
        <title>The Global Catalogue of Microorganisms (GCM) 10K type strain sequencing project: providing services to taxonomists for standard genome sequencing and annotation.</title>
        <authorList>
            <consortium name="The Broad Institute Genomics Platform"/>
            <consortium name="The Broad Institute Genome Sequencing Center for Infectious Disease"/>
            <person name="Wu L."/>
            <person name="Ma J."/>
        </authorList>
    </citation>
    <scope>NUCLEOTIDE SEQUENCE [LARGE SCALE GENOMIC DNA]</scope>
    <source>
        <strain evidence="2">JCM 6835</strain>
    </source>
</reference>
<evidence type="ECO:0000313" key="1">
    <source>
        <dbReference type="EMBL" id="GAA2689065.1"/>
    </source>
</evidence>
<accession>A0ABP6FFE5</accession>
<comment type="caution">
    <text evidence="1">The sequence shown here is derived from an EMBL/GenBank/DDBJ whole genome shotgun (WGS) entry which is preliminary data.</text>
</comment>
<organism evidence="1 2">
    <name type="scientific">Nonomuraea recticatena</name>
    <dbReference type="NCBI Taxonomy" id="46178"/>
    <lineage>
        <taxon>Bacteria</taxon>
        <taxon>Bacillati</taxon>
        <taxon>Actinomycetota</taxon>
        <taxon>Actinomycetes</taxon>
        <taxon>Streptosporangiales</taxon>
        <taxon>Streptosporangiaceae</taxon>
        <taxon>Nonomuraea</taxon>
    </lineage>
</organism>
<keyword evidence="2" id="KW-1185">Reference proteome</keyword>